<organism evidence="1 2">
    <name type="scientific">Giesbergeria anulus</name>
    <dbReference type="NCBI Taxonomy" id="180197"/>
    <lineage>
        <taxon>Bacteria</taxon>
        <taxon>Pseudomonadati</taxon>
        <taxon>Pseudomonadota</taxon>
        <taxon>Betaproteobacteria</taxon>
        <taxon>Burkholderiales</taxon>
        <taxon>Comamonadaceae</taxon>
        <taxon>Giesbergeria</taxon>
    </lineage>
</organism>
<evidence type="ECO:0000313" key="2">
    <source>
        <dbReference type="Proteomes" id="UP000199766"/>
    </source>
</evidence>
<dbReference type="AlphaFoldDB" id="A0A1H9FGI4"/>
<dbReference type="Gene3D" id="1.10.30.50">
    <property type="match status" value="1"/>
</dbReference>
<sequence length="214" mass="23639">MKKLCAICGVNPAVTSDHIPPQSLYPKPRDNDINLNTVPACKECNNGASTDDEEFKVFIGITTGEHQIAQDRVINSLARTISGNQKIANNIFETKRNVYAKLNSAILEPAVAITFDRTKYERVITRIVKALHWMETGEAQNAELKTTVLSGDSLDAALAKSIMEVMHSLPLRPLNKGTFLYRGHVGEDGSGIWGMQFFGRHTVFAITCAEKLHI</sequence>
<evidence type="ECO:0000313" key="1">
    <source>
        <dbReference type="EMBL" id="SEQ37002.1"/>
    </source>
</evidence>
<accession>A0A1H9FGI4</accession>
<dbReference type="EMBL" id="FOGD01000001">
    <property type="protein sequence ID" value="SEQ37002.1"/>
    <property type="molecule type" value="Genomic_DNA"/>
</dbReference>
<protein>
    <recommendedName>
        <fullName evidence="3">HNH endonuclease</fullName>
    </recommendedName>
</protein>
<dbReference type="Proteomes" id="UP000199766">
    <property type="component" value="Unassembled WGS sequence"/>
</dbReference>
<proteinExistence type="predicted"/>
<name>A0A1H9FGI4_9BURK</name>
<dbReference type="OrthoDB" id="9757976at2"/>
<dbReference type="STRING" id="180197.SAMN02982919_00549"/>
<evidence type="ECO:0008006" key="3">
    <source>
        <dbReference type="Google" id="ProtNLM"/>
    </source>
</evidence>
<reference evidence="1 2" key="1">
    <citation type="submission" date="2016-10" db="EMBL/GenBank/DDBJ databases">
        <authorList>
            <person name="de Groot N.N."/>
        </authorList>
    </citation>
    <scope>NUCLEOTIDE SEQUENCE [LARGE SCALE GENOMIC DNA]</scope>
    <source>
        <strain evidence="1 2">ATCC 35958</strain>
    </source>
</reference>
<dbReference type="RefSeq" id="WP_091452335.1">
    <property type="nucleotide sequence ID" value="NZ_FOGD01000001.1"/>
</dbReference>
<keyword evidence="2" id="KW-1185">Reference proteome</keyword>
<gene>
    <name evidence="1" type="ORF">SAMN02982919_00549</name>
</gene>